<dbReference type="Proteomes" id="UP000796880">
    <property type="component" value="Unassembled WGS sequence"/>
</dbReference>
<keyword evidence="2" id="KW-1133">Transmembrane helix</keyword>
<keyword evidence="2" id="KW-0812">Transmembrane</keyword>
<evidence type="ECO:0000313" key="3">
    <source>
        <dbReference type="EMBL" id="KAF3448070.1"/>
    </source>
</evidence>
<evidence type="ECO:0000313" key="4">
    <source>
        <dbReference type="Proteomes" id="UP000796880"/>
    </source>
</evidence>
<proteinExistence type="predicted"/>
<dbReference type="OrthoDB" id="1176646at2759"/>
<evidence type="ECO:0000256" key="1">
    <source>
        <dbReference type="SAM" id="MobiDB-lite"/>
    </source>
</evidence>
<dbReference type="Gene3D" id="4.10.60.10">
    <property type="entry name" value="Zinc finger, CCHC-type"/>
    <property type="match status" value="1"/>
</dbReference>
<feature type="transmembrane region" description="Helical" evidence="2">
    <location>
        <begin position="7"/>
        <end position="25"/>
    </location>
</feature>
<dbReference type="AlphaFoldDB" id="A0A8K0MJP1"/>
<sequence length="300" mass="33704">MTSWKQVSHLVVLVVAVVLMANYFVSCKGTNIGDIGSNHPIDGNNAMESHNLTSRHRHNDNRKMEAGGVISPNDVGYCGDPCAFVLQNCFDCPSYGLINGWQAYSHDKPEGVFSIADIELPQSRNTSKSSTSGTVQKPMLSNARFEVEKFDGTNNFGMWQCEVLDLLFQERSQITLEAEPKDMSNKDWDYINRQACGTIRLCLVKDQKYKHLTTTLLYGKDEVKFVDVSNALVKNKYRKKDQIDHRETTPETLTIARGRTSNRKSEGSGALNRSRSKSRGVSSRRNLAKDECAYCHQKGH</sequence>
<feature type="compositionally biased region" description="Basic and acidic residues" evidence="1">
    <location>
        <begin position="240"/>
        <end position="249"/>
    </location>
</feature>
<feature type="region of interest" description="Disordered" evidence="1">
    <location>
        <begin position="239"/>
        <end position="285"/>
    </location>
</feature>
<comment type="caution">
    <text evidence="3">The sequence shown here is derived from an EMBL/GenBank/DDBJ whole genome shotgun (WGS) entry which is preliminary data.</text>
</comment>
<keyword evidence="2" id="KW-0472">Membrane</keyword>
<keyword evidence="4" id="KW-1185">Reference proteome</keyword>
<gene>
    <name evidence="3" type="ORF">FNV43_RR08778</name>
</gene>
<protein>
    <submittedName>
        <fullName evidence="3">Uncharacterized protein</fullName>
    </submittedName>
</protein>
<name>A0A8K0MJP1_9ROSA</name>
<organism evidence="3 4">
    <name type="scientific">Rhamnella rubrinervis</name>
    <dbReference type="NCBI Taxonomy" id="2594499"/>
    <lineage>
        <taxon>Eukaryota</taxon>
        <taxon>Viridiplantae</taxon>
        <taxon>Streptophyta</taxon>
        <taxon>Embryophyta</taxon>
        <taxon>Tracheophyta</taxon>
        <taxon>Spermatophyta</taxon>
        <taxon>Magnoliopsida</taxon>
        <taxon>eudicotyledons</taxon>
        <taxon>Gunneridae</taxon>
        <taxon>Pentapetalae</taxon>
        <taxon>rosids</taxon>
        <taxon>fabids</taxon>
        <taxon>Rosales</taxon>
        <taxon>Rhamnaceae</taxon>
        <taxon>rhamnoid group</taxon>
        <taxon>Rhamneae</taxon>
        <taxon>Rhamnella</taxon>
    </lineage>
</organism>
<dbReference type="EMBL" id="VOIH02000004">
    <property type="protein sequence ID" value="KAF3448070.1"/>
    <property type="molecule type" value="Genomic_DNA"/>
</dbReference>
<evidence type="ECO:0000256" key="2">
    <source>
        <dbReference type="SAM" id="Phobius"/>
    </source>
</evidence>
<reference evidence="3" key="1">
    <citation type="submission" date="2020-03" db="EMBL/GenBank/DDBJ databases">
        <title>A high-quality chromosome-level genome assembly of a woody plant with both climbing and erect habits, Rhamnella rubrinervis.</title>
        <authorList>
            <person name="Lu Z."/>
            <person name="Yang Y."/>
            <person name="Zhu X."/>
            <person name="Sun Y."/>
        </authorList>
    </citation>
    <scope>NUCLEOTIDE SEQUENCE</scope>
    <source>
        <strain evidence="3">BYM</strain>
        <tissue evidence="3">Leaf</tissue>
    </source>
</reference>
<accession>A0A8K0MJP1</accession>